<dbReference type="PANTHER" id="PTHR48100:SF1">
    <property type="entry name" value="HISTIDINE PHOSPHATASE FAMILY PROTEIN-RELATED"/>
    <property type="match status" value="1"/>
</dbReference>
<keyword evidence="2" id="KW-1185">Reference proteome</keyword>
<proteinExistence type="predicted"/>
<dbReference type="GO" id="GO:0016787">
    <property type="term" value="F:hydrolase activity"/>
    <property type="evidence" value="ECO:0007669"/>
    <property type="project" value="UniProtKB-KW"/>
</dbReference>
<dbReference type="PANTHER" id="PTHR48100">
    <property type="entry name" value="BROAD-SPECIFICITY PHOSPHATASE YOR283W-RELATED"/>
    <property type="match status" value="1"/>
</dbReference>
<name>A0ABT8HWH4_9BACL</name>
<reference evidence="1" key="1">
    <citation type="submission" date="2023-07" db="EMBL/GenBank/DDBJ databases">
        <title>Fictibacillus sp. isolated from freshwater pond.</title>
        <authorList>
            <person name="Kirdat K."/>
            <person name="Bhat A."/>
            <person name="Mourya A."/>
            <person name="Yadav A."/>
        </authorList>
    </citation>
    <scope>NUCLEOTIDE SEQUENCE</scope>
    <source>
        <strain evidence="1">NE201</strain>
    </source>
</reference>
<dbReference type="Proteomes" id="UP001172721">
    <property type="component" value="Unassembled WGS sequence"/>
</dbReference>
<dbReference type="Pfam" id="PF00300">
    <property type="entry name" value="His_Phos_1"/>
    <property type="match status" value="2"/>
</dbReference>
<comment type="caution">
    <text evidence="1">The sequence shown here is derived from an EMBL/GenBank/DDBJ whole genome shotgun (WGS) entry which is preliminary data.</text>
</comment>
<dbReference type="SUPFAM" id="SSF53254">
    <property type="entry name" value="Phosphoglycerate mutase-like"/>
    <property type="match status" value="1"/>
</dbReference>
<dbReference type="EC" id="3.1.3.-" evidence="1"/>
<dbReference type="InterPro" id="IPR050275">
    <property type="entry name" value="PGM_Phosphatase"/>
</dbReference>
<dbReference type="SMART" id="SM00855">
    <property type="entry name" value="PGAM"/>
    <property type="match status" value="1"/>
</dbReference>
<protein>
    <submittedName>
        <fullName evidence="1">Histidine phosphatase family protein</fullName>
        <ecNumber evidence="1">3.1.3.-</ecNumber>
    </submittedName>
</protein>
<dbReference type="CDD" id="cd07067">
    <property type="entry name" value="HP_PGM_like"/>
    <property type="match status" value="1"/>
</dbReference>
<dbReference type="InterPro" id="IPR013078">
    <property type="entry name" value="His_Pase_superF_clade-1"/>
</dbReference>
<gene>
    <name evidence="1" type="ORF">QYB97_11620</name>
</gene>
<sequence>MQILLIRHGESEDDFLDEGYAGSTDLPLTEKGVMQVQKMAKRVLDDFPPQFIWSSTLMRARQAAEILSQSTQCSVEYSDNLTEMQDAEDDATFRKRAQEVLSYIKINSGDFSRIAIVTHGGMITKLIESFMELPEANDIWFHTDYTGIHFLDYYRDKRIIKFANSTSHLRGL</sequence>
<evidence type="ECO:0000313" key="2">
    <source>
        <dbReference type="Proteomes" id="UP001172721"/>
    </source>
</evidence>
<evidence type="ECO:0000313" key="1">
    <source>
        <dbReference type="EMBL" id="MDN4525132.1"/>
    </source>
</evidence>
<organism evidence="1 2">
    <name type="scientific">Fictibacillus fluitans</name>
    <dbReference type="NCBI Taxonomy" id="3058422"/>
    <lineage>
        <taxon>Bacteria</taxon>
        <taxon>Bacillati</taxon>
        <taxon>Bacillota</taxon>
        <taxon>Bacilli</taxon>
        <taxon>Bacillales</taxon>
        <taxon>Fictibacillaceae</taxon>
        <taxon>Fictibacillus</taxon>
    </lineage>
</organism>
<dbReference type="InterPro" id="IPR029033">
    <property type="entry name" value="His_PPase_superfam"/>
</dbReference>
<dbReference type="EMBL" id="JAUHTR010000005">
    <property type="protein sequence ID" value="MDN4525132.1"/>
    <property type="molecule type" value="Genomic_DNA"/>
</dbReference>
<dbReference type="Gene3D" id="3.40.50.1240">
    <property type="entry name" value="Phosphoglycerate mutase-like"/>
    <property type="match status" value="2"/>
</dbReference>
<keyword evidence="1" id="KW-0378">Hydrolase</keyword>
<dbReference type="RefSeq" id="WP_301166171.1">
    <property type="nucleotide sequence ID" value="NZ_JAUHTR010000005.1"/>
</dbReference>
<accession>A0ABT8HWH4</accession>